<dbReference type="AlphaFoldDB" id="A0AAW2JTN9"/>
<evidence type="ECO:0000256" key="1">
    <source>
        <dbReference type="ARBA" id="ARBA00023054"/>
    </source>
</evidence>
<evidence type="ECO:0000313" key="2">
    <source>
        <dbReference type="EMBL" id="KAL0297964.1"/>
    </source>
</evidence>
<organism evidence="2">
    <name type="scientific">Sesamum angustifolium</name>
    <dbReference type="NCBI Taxonomy" id="2727405"/>
    <lineage>
        <taxon>Eukaryota</taxon>
        <taxon>Viridiplantae</taxon>
        <taxon>Streptophyta</taxon>
        <taxon>Embryophyta</taxon>
        <taxon>Tracheophyta</taxon>
        <taxon>Spermatophyta</taxon>
        <taxon>Magnoliopsida</taxon>
        <taxon>eudicotyledons</taxon>
        <taxon>Gunneridae</taxon>
        <taxon>Pentapetalae</taxon>
        <taxon>asterids</taxon>
        <taxon>lamiids</taxon>
        <taxon>Lamiales</taxon>
        <taxon>Pedaliaceae</taxon>
        <taxon>Sesamum</taxon>
    </lineage>
</organism>
<dbReference type="Pfam" id="PF01107">
    <property type="entry name" value="MP"/>
    <property type="match status" value="1"/>
</dbReference>
<dbReference type="PANTHER" id="PTHR47599:SF3">
    <property type="entry name" value="CELL-TO-CELL MOVEMENT PROTEIN"/>
    <property type="match status" value="1"/>
</dbReference>
<sequence>MDLQPSQNNYCEGDRLQTSESLSGFFSRMTVSNKTMERIMRQNSNLSPYDGFRIGGIGKVFNQIGLNQRKHHIIYKVSSGEFAIPMEFIGNLYAGKLMFDIHPRIAYNLADQDFSRVLTLHQDFKRKDLMKEGNRPYSITYRIAYALSNTHHSDLFLRNECIEIPRIFKEFAKVMAPDPIRIPRIGGVDIVIKDHPVLDQTISSRTEFSSRMSFSEDRIMSYKGKAMTPQEIRQPVVGRYEGMLEIAGHEILVVGVAGREMEVLRREKAFNRIMPINFRSKSGDFDAKLTHPKMQDKRKFGKVLLSFRQQGLIDSDSFYEESEEEIKNLKEALQELKTMDISEESKLSLENVKRLIQRNFSENPLAWWDRNKIETTLKIKEECKYEYV</sequence>
<reference evidence="2" key="1">
    <citation type="submission" date="2020-06" db="EMBL/GenBank/DDBJ databases">
        <authorList>
            <person name="Li T."/>
            <person name="Hu X."/>
            <person name="Zhang T."/>
            <person name="Song X."/>
            <person name="Zhang H."/>
            <person name="Dai N."/>
            <person name="Sheng W."/>
            <person name="Hou X."/>
            <person name="Wei L."/>
        </authorList>
    </citation>
    <scope>NUCLEOTIDE SEQUENCE</scope>
    <source>
        <strain evidence="2">G01</strain>
        <tissue evidence="2">Leaf</tissue>
    </source>
</reference>
<reference evidence="2" key="2">
    <citation type="journal article" date="2024" name="Plant">
        <title>Genomic evolution and insights into agronomic trait innovations of Sesamum species.</title>
        <authorList>
            <person name="Miao H."/>
            <person name="Wang L."/>
            <person name="Qu L."/>
            <person name="Liu H."/>
            <person name="Sun Y."/>
            <person name="Le M."/>
            <person name="Wang Q."/>
            <person name="Wei S."/>
            <person name="Zheng Y."/>
            <person name="Lin W."/>
            <person name="Duan Y."/>
            <person name="Cao H."/>
            <person name="Xiong S."/>
            <person name="Wang X."/>
            <person name="Wei L."/>
            <person name="Li C."/>
            <person name="Ma Q."/>
            <person name="Ju M."/>
            <person name="Zhao R."/>
            <person name="Li G."/>
            <person name="Mu C."/>
            <person name="Tian Q."/>
            <person name="Mei H."/>
            <person name="Zhang T."/>
            <person name="Gao T."/>
            <person name="Zhang H."/>
        </authorList>
    </citation>
    <scope>NUCLEOTIDE SEQUENCE</scope>
    <source>
        <strain evidence="2">G01</strain>
    </source>
</reference>
<comment type="caution">
    <text evidence="2">The sequence shown here is derived from an EMBL/GenBank/DDBJ whole genome shotgun (WGS) entry which is preliminary data.</text>
</comment>
<dbReference type="InterPro" id="IPR051596">
    <property type="entry name" value="Caulimoviridae_Movement"/>
</dbReference>
<proteinExistence type="predicted"/>
<protein>
    <submittedName>
        <fullName evidence="2">Movement protein</fullName>
    </submittedName>
</protein>
<name>A0AAW2JTN9_9LAMI</name>
<dbReference type="InterPro" id="IPR028919">
    <property type="entry name" value="Viral_movement"/>
</dbReference>
<accession>A0AAW2JTN9</accession>
<keyword evidence="1" id="KW-0175">Coiled coil</keyword>
<dbReference type="PANTHER" id="PTHR47599">
    <property type="entry name" value="CELL-TO-CELL MOVEMENT PROTEIN"/>
    <property type="match status" value="1"/>
</dbReference>
<gene>
    <name evidence="2" type="ORF">Sangu_3169000</name>
</gene>
<dbReference type="EMBL" id="JACGWK010000526">
    <property type="protein sequence ID" value="KAL0297964.1"/>
    <property type="molecule type" value="Genomic_DNA"/>
</dbReference>